<feature type="compositionally biased region" description="Polar residues" evidence="1">
    <location>
        <begin position="158"/>
        <end position="170"/>
    </location>
</feature>
<name>A0A814SU50_9BILA</name>
<feature type="region of interest" description="Disordered" evidence="1">
    <location>
        <begin position="153"/>
        <end position="234"/>
    </location>
</feature>
<gene>
    <name evidence="2" type="ORF">BJG266_LOCUS24140</name>
    <name evidence="3" type="ORF">QVE165_LOCUS33386</name>
</gene>
<dbReference type="Proteomes" id="UP000663877">
    <property type="component" value="Unassembled WGS sequence"/>
</dbReference>
<evidence type="ECO:0000313" key="4">
    <source>
        <dbReference type="Proteomes" id="UP000663832"/>
    </source>
</evidence>
<dbReference type="EMBL" id="CAJNOI010000169">
    <property type="protein sequence ID" value="CAF1151904.1"/>
    <property type="molecule type" value="Genomic_DNA"/>
</dbReference>
<dbReference type="OrthoDB" id="9993814at2759"/>
<comment type="caution">
    <text evidence="2">The sequence shown here is derived from an EMBL/GenBank/DDBJ whole genome shotgun (WGS) entry which is preliminary data.</text>
</comment>
<evidence type="ECO:0000313" key="5">
    <source>
        <dbReference type="Proteomes" id="UP000663877"/>
    </source>
</evidence>
<evidence type="ECO:0000313" key="2">
    <source>
        <dbReference type="EMBL" id="CAF1151904.1"/>
    </source>
</evidence>
<proteinExistence type="predicted"/>
<dbReference type="Proteomes" id="UP000663832">
    <property type="component" value="Unassembled WGS sequence"/>
</dbReference>
<reference evidence="2" key="1">
    <citation type="submission" date="2021-02" db="EMBL/GenBank/DDBJ databases">
        <authorList>
            <person name="Nowell W R."/>
        </authorList>
    </citation>
    <scope>NUCLEOTIDE SEQUENCE</scope>
</reference>
<dbReference type="AlphaFoldDB" id="A0A814SU50"/>
<evidence type="ECO:0000256" key="1">
    <source>
        <dbReference type="SAM" id="MobiDB-lite"/>
    </source>
</evidence>
<feature type="compositionally biased region" description="Polar residues" evidence="1">
    <location>
        <begin position="192"/>
        <end position="209"/>
    </location>
</feature>
<dbReference type="EMBL" id="CAJNOM010000305">
    <property type="protein sequence ID" value="CAF1340042.1"/>
    <property type="molecule type" value="Genomic_DNA"/>
</dbReference>
<accession>A0A814SU50</accession>
<protein>
    <submittedName>
        <fullName evidence="2">Uncharacterized protein</fullName>
    </submittedName>
</protein>
<organism evidence="2 5">
    <name type="scientific">Adineta steineri</name>
    <dbReference type="NCBI Taxonomy" id="433720"/>
    <lineage>
        <taxon>Eukaryota</taxon>
        <taxon>Metazoa</taxon>
        <taxon>Spiralia</taxon>
        <taxon>Gnathifera</taxon>
        <taxon>Rotifera</taxon>
        <taxon>Eurotatoria</taxon>
        <taxon>Bdelloidea</taxon>
        <taxon>Adinetida</taxon>
        <taxon>Adinetidae</taxon>
        <taxon>Adineta</taxon>
    </lineage>
</organism>
<evidence type="ECO:0000313" key="3">
    <source>
        <dbReference type="EMBL" id="CAF1340042.1"/>
    </source>
</evidence>
<sequence>MDLPERFDIQITEPVPSYGCSRPYSSVTSYGCHHPCPSVPVYRCHRPCSSVPSYGCHPLYSSVSYYNPEHVVLSGCHGNGGVLSETAAIRRELSELRNDIGDIKRQQTYPTYYTTQQNYPNNTCSSYTSSSFDNQQNPEYSYDDYTNFTEARPHTAGRTFNSKAPITTYQDHYRGPSQYRSSSGNPKRRTTLNEMQSQSPPSTYAQHTSEWGPAASKSRYPYRQQALSVPHPEP</sequence>
<keyword evidence="4" id="KW-1185">Reference proteome</keyword>